<evidence type="ECO:0000256" key="8">
    <source>
        <dbReference type="RuleBase" id="RU363037"/>
    </source>
</evidence>
<dbReference type="PANTHER" id="PTHR43097:SF5">
    <property type="entry name" value="GLUTAMATE--TRNA LIGASE"/>
    <property type="match status" value="1"/>
</dbReference>
<dbReference type="PRINTS" id="PR00987">
    <property type="entry name" value="TRNASYNTHGLU"/>
</dbReference>
<proteinExistence type="inferred from homology"/>
<reference evidence="12 13" key="1">
    <citation type="submission" date="2023-04" db="EMBL/GenBank/DDBJ databases">
        <title>A novel bacteria isolated from coastal sediment.</title>
        <authorList>
            <person name="Liu X.-J."/>
            <person name="Du Z.-J."/>
        </authorList>
    </citation>
    <scope>NUCLEOTIDE SEQUENCE [LARGE SCALE GENOMIC DNA]</scope>
    <source>
        <strain evidence="12 13">SDUM461003</strain>
    </source>
</reference>
<dbReference type="RefSeq" id="WP_308949767.1">
    <property type="nucleotide sequence ID" value="NZ_JARXHW010000016.1"/>
</dbReference>
<keyword evidence="4 7" id="KW-0067">ATP-binding</keyword>
<sequence length="559" mass="64127">MSDDSTETPTDFIRQMVAADVAAGKNDGRVQTRFPPEPNGYLQIGHAKAICLNFEIAKEFGGLCNLRFDDTNPEKESDEFVQAIQEDIQWLGYDWAKICFASDYFEQLFQWACQLIESGDAYVDELSFEQMREFRGSITEPGKPSPHRERPAAESLDLFKRMRAGEFEDGAKVLRAKIDMAHPNMNMRDPVMYRIKRMHHHRVGDAWSIYPSYDFTHGQSDSLEKVTHSLCSLEFEDHRPLYDWFIEKLGIFPSKQTEFARLNLTYTVVSKRKLRTLVEENHVDGWNDPRMPTLSGMRRRGYPPAAIRNFCQTVGITKTPSTSDVALLEHAVRQELNRTASRRMAVFEPLEIELTNWPADKTIEVDAINNPEDESAGTRKIPFGKKLFIEQDDFREEANKKFKRLKKGHEVRLRGAYVIKCDDCEKDADGNVTKLLCSVDFDTLGKNPEDRKIKGVIHWVSAEHALKAKVRLFDRLFSVEKPEADKERAFTEFVNPDSLTETIALCEPSLAELPIGETCQFERIGYFCLDNQLSQADALVFNRTVALRDSWAKKSEPVQ</sequence>
<comment type="similarity">
    <text evidence="7 8">Belongs to the class-I aminoacyl-tRNA synthetase family.</text>
</comment>
<feature type="domain" description="tRNA synthetases class I (E and Q) anti-codon binding" evidence="11">
    <location>
        <begin position="456"/>
        <end position="530"/>
    </location>
</feature>
<evidence type="ECO:0000256" key="1">
    <source>
        <dbReference type="ARBA" id="ARBA00022490"/>
    </source>
</evidence>
<comment type="caution">
    <text evidence="12">The sequence shown here is derived from an EMBL/GenBank/DDBJ whole genome shotgun (WGS) entry which is preliminary data.</text>
</comment>
<dbReference type="InterPro" id="IPR020056">
    <property type="entry name" value="Rbsml_bL25/Gln-tRNA_synth_N"/>
</dbReference>
<evidence type="ECO:0000256" key="7">
    <source>
        <dbReference type="HAMAP-Rule" id="MF_00126"/>
    </source>
</evidence>
<feature type="binding site" evidence="7">
    <location>
        <begin position="269"/>
        <end position="271"/>
    </location>
    <ligand>
        <name>ATP</name>
        <dbReference type="ChEBI" id="CHEBI:30616"/>
    </ligand>
</feature>
<dbReference type="InterPro" id="IPR049437">
    <property type="entry name" value="tRNA-synt_1c_C2"/>
</dbReference>
<evidence type="ECO:0000259" key="9">
    <source>
        <dbReference type="Pfam" id="PF00749"/>
    </source>
</evidence>
<dbReference type="Gene3D" id="2.40.240.10">
    <property type="entry name" value="Ribosomal Protein L25, Chain P"/>
    <property type="match status" value="2"/>
</dbReference>
<comment type="subcellular location">
    <subcellularLocation>
        <location evidence="7">Cytoplasm</location>
    </subcellularLocation>
</comment>
<keyword evidence="6 7" id="KW-0030">Aminoacyl-tRNA synthetase</keyword>
<dbReference type="InterPro" id="IPR014729">
    <property type="entry name" value="Rossmann-like_a/b/a_fold"/>
</dbReference>
<feature type="binding site" evidence="7">
    <location>
        <position position="69"/>
    </location>
    <ligand>
        <name>L-glutamine</name>
        <dbReference type="ChEBI" id="CHEBI:58359"/>
    </ligand>
</feature>
<dbReference type="SUPFAM" id="SSF50715">
    <property type="entry name" value="Ribosomal protein L25-like"/>
    <property type="match status" value="1"/>
</dbReference>
<dbReference type="Gene3D" id="3.90.800.10">
    <property type="entry name" value="Glutamyl-tRNA Synthetase, Domain 3"/>
    <property type="match status" value="1"/>
</dbReference>
<keyword evidence="13" id="KW-1185">Reference proteome</keyword>
<feature type="binding site" evidence="7">
    <location>
        <begin position="37"/>
        <end position="39"/>
    </location>
    <ligand>
        <name>ATP</name>
        <dbReference type="ChEBI" id="CHEBI:30616"/>
    </ligand>
</feature>
<comment type="caution">
    <text evidence="7">Lacks conserved residue(s) required for the propagation of feature annotation.</text>
</comment>
<feature type="domain" description="Glutamyl/glutaminyl-tRNA synthetase class Ib catalytic" evidence="9">
    <location>
        <begin position="30"/>
        <end position="337"/>
    </location>
</feature>
<dbReference type="InterPro" id="IPR020061">
    <property type="entry name" value="Glu_tRNA_lig_a-bdl"/>
</dbReference>
<dbReference type="InterPro" id="IPR004514">
    <property type="entry name" value="Gln-tRNA-synth"/>
</dbReference>
<evidence type="ECO:0000259" key="11">
    <source>
        <dbReference type="Pfam" id="PF20974"/>
    </source>
</evidence>
<dbReference type="InterPro" id="IPR011035">
    <property type="entry name" value="Ribosomal_bL25/Gln-tRNA_synth"/>
</dbReference>
<evidence type="ECO:0000313" key="13">
    <source>
        <dbReference type="Proteomes" id="UP001225316"/>
    </source>
</evidence>
<comment type="catalytic activity">
    <reaction evidence="7">
        <text>tRNA(Gln) + L-glutamine + ATP = L-glutaminyl-tRNA(Gln) + AMP + diphosphate</text>
        <dbReference type="Rhea" id="RHEA:20121"/>
        <dbReference type="Rhea" id="RHEA-COMP:9662"/>
        <dbReference type="Rhea" id="RHEA-COMP:9681"/>
        <dbReference type="ChEBI" id="CHEBI:30616"/>
        <dbReference type="ChEBI" id="CHEBI:33019"/>
        <dbReference type="ChEBI" id="CHEBI:58359"/>
        <dbReference type="ChEBI" id="CHEBI:78442"/>
        <dbReference type="ChEBI" id="CHEBI:78521"/>
        <dbReference type="ChEBI" id="CHEBI:456215"/>
        <dbReference type="EC" id="6.1.1.18"/>
    </reaction>
</comment>
<evidence type="ECO:0000256" key="3">
    <source>
        <dbReference type="ARBA" id="ARBA00022741"/>
    </source>
</evidence>
<dbReference type="EC" id="6.1.1.18" evidence="7"/>
<keyword evidence="5 7" id="KW-0648">Protein biosynthesis</keyword>
<dbReference type="Pfam" id="PF03950">
    <property type="entry name" value="tRNA-synt_1c_C"/>
    <property type="match status" value="1"/>
</dbReference>
<evidence type="ECO:0000256" key="2">
    <source>
        <dbReference type="ARBA" id="ARBA00022598"/>
    </source>
</evidence>
<dbReference type="CDD" id="cd00807">
    <property type="entry name" value="GlnRS_core"/>
    <property type="match status" value="1"/>
</dbReference>
<dbReference type="Pfam" id="PF20974">
    <property type="entry name" value="tRNA-synt_1c_C2"/>
    <property type="match status" value="1"/>
</dbReference>
<keyword evidence="1 7" id="KW-0963">Cytoplasm</keyword>
<dbReference type="InterPro" id="IPR022861">
    <property type="entry name" value="Gln_tRNA_ligase_bac"/>
</dbReference>
<evidence type="ECO:0000256" key="6">
    <source>
        <dbReference type="ARBA" id="ARBA00023146"/>
    </source>
</evidence>
<dbReference type="InterPro" id="IPR000924">
    <property type="entry name" value="Glu/Gln-tRNA-synth"/>
</dbReference>
<name>A0ABU1ATT6_9BACT</name>
<evidence type="ECO:0000259" key="10">
    <source>
        <dbReference type="Pfam" id="PF03950"/>
    </source>
</evidence>
<evidence type="ECO:0000256" key="4">
    <source>
        <dbReference type="ARBA" id="ARBA00022840"/>
    </source>
</evidence>
<dbReference type="EMBL" id="JARXHW010000016">
    <property type="protein sequence ID" value="MDQ8207581.1"/>
    <property type="molecule type" value="Genomic_DNA"/>
</dbReference>
<feature type="binding site" evidence="7">
    <location>
        <position position="213"/>
    </location>
    <ligand>
        <name>L-glutamine</name>
        <dbReference type="ChEBI" id="CHEBI:58359"/>
    </ligand>
</feature>
<dbReference type="PANTHER" id="PTHR43097">
    <property type="entry name" value="GLUTAMINE-TRNA LIGASE"/>
    <property type="match status" value="1"/>
</dbReference>
<protein>
    <recommendedName>
        <fullName evidence="7">Glutamine--tRNA ligase</fullName>
        <ecNumber evidence="7">6.1.1.18</ecNumber>
    </recommendedName>
    <alternativeName>
        <fullName evidence="7">Glutaminyl-tRNA synthetase</fullName>
        <shortName evidence="7">GlnRS</shortName>
    </alternativeName>
</protein>
<keyword evidence="2 7" id="KW-0436">Ligase</keyword>
<dbReference type="InterPro" id="IPR020059">
    <property type="entry name" value="Glu/Gln-tRNA-synth_Ib_codon-bd"/>
</dbReference>
<dbReference type="NCBIfam" id="TIGR00440">
    <property type="entry name" value="glnS"/>
    <property type="match status" value="1"/>
</dbReference>
<dbReference type="InterPro" id="IPR050132">
    <property type="entry name" value="Gln/Glu-tRNA_Ligase"/>
</dbReference>
<comment type="subunit">
    <text evidence="7">Monomer.</text>
</comment>
<dbReference type="Gene3D" id="3.40.50.620">
    <property type="entry name" value="HUPs"/>
    <property type="match status" value="1"/>
</dbReference>
<evidence type="ECO:0000313" key="12">
    <source>
        <dbReference type="EMBL" id="MDQ8207581.1"/>
    </source>
</evidence>
<dbReference type="HAMAP" id="MF_00126">
    <property type="entry name" value="Gln_tRNA_synth"/>
    <property type="match status" value="1"/>
</dbReference>
<dbReference type="Pfam" id="PF00749">
    <property type="entry name" value="tRNA-synt_1c"/>
    <property type="match status" value="1"/>
</dbReference>
<evidence type="ECO:0000256" key="5">
    <source>
        <dbReference type="ARBA" id="ARBA00022917"/>
    </source>
</evidence>
<accession>A0ABU1ATT6</accession>
<dbReference type="Proteomes" id="UP001225316">
    <property type="component" value="Unassembled WGS sequence"/>
</dbReference>
<dbReference type="Gene3D" id="1.10.1160.10">
    <property type="entry name" value="Glutamyl-trna Synthetase, Domain 2"/>
    <property type="match status" value="1"/>
</dbReference>
<feature type="domain" description="Glutamyl/glutaminyl-tRNA synthetase class Ib anti-codon binding" evidence="10">
    <location>
        <begin position="340"/>
        <end position="440"/>
    </location>
</feature>
<feature type="binding site" evidence="7">
    <location>
        <begin position="261"/>
        <end position="262"/>
    </location>
    <ligand>
        <name>ATP</name>
        <dbReference type="ChEBI" id="CHEBI:30616"/>
    </ligand>
</feature>
<dbReference type="NCBIfam" id="NF011291">
    <property type="entry name" value="PRK14703.1"/>
    <property type="match status" value="1"/>
</dbReference>
<gene>
    <name evidence="7" type="primary">glnS</name>
    <name evidence="12" type="ORF">QEH52_08675</name>
</gene>
<organism evidence="12 13">
    <name type="scientific">Thalassobacterium maritimum</name>
    <dbReference type="NCBI Taxonomy" id="3041265"/>
    <lineage>
        <taxon>Bacteria</taxon>
        <taxon>Pseudomonadati</taxon>
        <taxon>Verrucomicrobiota</taxon>
        <taxon>Opitutia</taxon>
        <taxon>Puniceicoccales</taxon>
        <taxon>Coraliomargaritaceae</taxon>
        <taxon>Thalassobacterium</taxon>
    </lineage>
</organism>
<dbReference type="InterPro" id="IPR020058">
    <property type="entry name" value="Glu/Gln-tRNA-synth_Ib_cat-dom"/>
</dbReference>
<keyword evidence="3 7" id="KW-0547">Nucleotide-binding</keyword>
<dbReference type="GO" id="GO:0016874">
    <property type="term" value="F:ligase activity"/>
    <property type="evidence" value="ECO:0007669"/>
    <property type="project" value="UniProtKB-KW"/>
</dbReference>
<dbReference type="SUPFAM" id="SSF52374">
    <property type="entry name" value="Nucleotidylyl transferase"/>
    <property type="match status" value="1"/>
</dbReference>